<evidence type="ECO:0000256" key="2">
    <source>
        <dbReference type="ARBA" id="ARBA00023242"/>
    </source>
</evidence>
<feature type="domain" description="HTH myb-type" evidence="5">
    <location>
        <begin position="471"/>
        <end position="521"/>
    </location>
</feature>
<dbReference type="Gene3D" id="1.10.246.220">
    <property type="match status" value="1"/>
</dbReference>
<dbReference type="CDD" id="cd11660">
    <property type="entry name" value="SANT_TRF"/>
    <property type="match status" value="1"/>
</dbReference>
<evidence type="ECO:0000256" key="1">
    <source>
        <dbReference type="ARBA" id="ARBA00004123"/>
    </source>
</evidence>
<dbReference type="EMBL" id="JAZDWU010000006">
    <property type="protein sequence ID" value="KAK9998937.1"/>
    <property type="molecule type" value="Genomic_DNA"/>
</dbReference>
<feature type="domain" description="Myb-like" evidence="4">
    <location>
        <begin position="471"/>
        <end position="519"/>
    </location>
</feature>
<dbReference type="InterPro" id="IPR009057">
    <property type="entry name" value="Homeodomain-like_sf"/>
</dbReference>
<dbReference type="GO" id="GO:0005634">
    <property type="term" value="C:nucleus"/>
    <property type="evidence" value="ECO:0007669"/>
    <property type="project" value="UniProtKB-SubCell"/>
</dbReference>
<dbReference type="PROSITE" id="PS51294">
    <property type="entry name" value="HTH_MYB"/>
    <property type="match status" value="1"/>
</dbReference>
<feature type="region of interest" description="Disordered" evidence="3">
    <location>
        <begin position="248"/>
        <end position="277"/>
    </location>
</feature>
<evidence type="ECO:0000313" key="7">
    <source>
        <dbReference type="Proteomes" id="UP001459277"/>
    </source>
</evidence>
<accession>A0AAW2CL51</accession>
<comment type="caution">
    <text evidence="6">The sequence shown here is derived from an EMBL/GenBank/DDBJ whole genome shotgun (WGS) entry which is preliminary data.</text>
</comment>
<evidence type="ECO:0000256" key="3">
    <source>
        <dbReference type="SAM" id="MobiDB-lite"/>
    </source>
</evidence>
<dbReference type="Proteomes" id="UP001459277">
    <property type="component" value="Unassembled WGS sequence"/>
</dbReference>
<sequence length="521" mass="57648">MDSDICRWISEFLMRSTAPDHVIKKLLQVLPVSGADSRFKKTVLLRTIRSEIADASVSETTLQTLELIEEMDRSEGVEIRDSLKAAYCAVAVECTVKYLLGSPDNHGEYFAAVKRVWRGRIGNLEKSGKSELVTDELTRWKEDLEVALWEANTAKRLMKLNTRTEALRALRVFLGEAWALMGPSFLENAAVMIEPSDLQNSSGDQIPANNASGLAAATVEAAEPAVAAAAAVDSSNVAELGVEEEVGATPREPTVNGEGSREMGVNDKPAGRGKEIHKGNVLPRCKHVAWHKRSKGGVRISEEVDTDASPSKYDSLPTPEVNMIREALKSSSLELQAVVNDPLPDALHLSETIMADMVKKDKIHEPSVENQSGKDIDAPNPSVDKGVAAQTTDSGCGNQSCIPQTNATRPSLMERNGTAHTYEWEDSIDGSPGGMTNRAGRLHLPSPKRKIVSPLKKYEVTKFVRRRRLKRWSLLEEDTLRTGVQKYGKGNWKLILNSYRDIFDERTEVDLKDKWRNMTRY</sequence>
<gene>
    <name evidence="6" type="ORF">SO802_018540</name>
</gene>
<evidence type="ECO:0000259" key="5">
    <source>
        <dbReference type="PROSITE" id="PS51294"/>
    </source>
</evidence>
<dbReference type="InterPro" id="IPR017930">
    <property type="entry name" value="Myb_dom"/>
</dbReference>
<feature type="compositionally biased region" description="Basic and acidic residues" evidence="3">
    <location>
        <begin position="259"/>
        <end position="277"/>
    </location>
</feature>
<dbReference type="AlphaFoldDB" id="A0AAW2CL51"/>
<reference evidence="6 7" key="1">
    <citation type="submission" date="2024-01" db="EMBL/GenBank/DDBJ databases">
        <title>A telomere-to-telomere, gap-free genome of sweet tea (Lithocarpus litseifolius).</title>
        <authorList>
            <person name="Zhou J."/>
        </authorList>
    </citation>
    <scope>NUCLEOTIDE SEQUENCE [LARGE SCALE GENOMIC DNA]</scope>
    <source>
        <strain evidence="6">Zhou-2022a</strain>
        <tissue evidence="6">Leaf</tissue>
    </source>
</reference>
<keyword evidence="7" id="KW-1185">Reference proteome</keyword>
<comment type="subcellular location">
    <subcellularLocation>
        <location evidence="1">Nucleus</location>
    </subcellularLocation>
</comment>
<feature type="compositionally biased region" description="Polar residues" evidence="3">
    <location>
        <begin position="389"/>
        <end position="406"/>
    </location>
</feature>
<evidence type="ECO:0000259" key="4">
    <source>
        <dbReference type="PROSITE" id="PS50090"/>
    </source>
</evidence>
<organism evidence="6 7">
    <name type="scientific">Lithocarpus litseifolius</name>
    <dbReference type="NCBI Taxonomy" id="425828"/>
    <lineage>
        <taxon>Eukaryota</taxon>
        <taxon>Viridiplantae</taxon>
        <taxon>Streptophyta</taxon>
        <taxon>Embryophyta</taxon>
        <taxon>Tracheophyta</taxon>
        <taxon>Spermatophyta</taxon>
        <taxon>Magnoliopsida</taxon>
        <taxon>eudicotyledons</taxon>
        <taxon>Gunneridae</taxon>
        <taxon>Pentapetalae</taxon>
        <taxon>rosids</taxon>
        <taxon>fabids</taxon>
        <taxon>Fagales</taxon>
        <taxon>Fagaceae</taxon>
        <taxon>Lithocarpus</taxon>
    </lineage>
</organism>
<feature type="compositionally biased region" description="Basic and acidic residues" evidence="3">
    <location>
        <begin position="366"/>
        <end position="377"/>
    </location>
</feature>
<evidence type="ECO:0000313" key="6">
    <source>
        <dbReference type="EMBL" id="KAK9998937.1"/>
    </source>
</evidence>
<dbReference type="InterPro" id="IPR001005">
    <property type="entry name" value="SANT/Myb"/>
</dbReference>
<proteinExistence type="predicted"/>
<keyword evidence="2" id="KW-0539">Nucleus</keyword>
<protein>
    <submittedName>
        <fullName evidence="6">Uncharacterized protein</fullName>
    </submittedName>
</protein>
<dbReference type="PROSITE" id="PS50090">
    <property type="entry name" value="MYB_LIKE"/>
    <property type="match status" value="1"/>
</dbReference>
<dbReference type="SUPFAM" id="SSF46689">
    <property type="entry name" value="Homeodomain-like"/>
    <property type="match status" value="1"/>
</dbReference>
<dbReference type="Pfam" id="PF00249">
    <property type="entry name" value="Myb_DNA-binding"/>
    <property type="match status" value="1"/>
</dbReference>
<dbReference type="PANTHER" id="PTHR46993">
    <property type="entry name" value="MYB TRANSCRIPTION FACTOR"/>
    <property type="match status" value="1"/>
</dbReference>
<feature type="region of interest" description="Disordered" evidence="3">
    <location>
        <begin position="366"/>
        <end position="406"/>
    </location>
</feature>
<dbReference type="PANTHER" id="PTHR46993:SF6">
    <property type="entry name" value="MYB TRANSCRIPTION FACTOR"/>
    <property type="match status" value="1"/>
</dbReference>
<name>A0AAW2CL51_9ROSI</name>
<dbReference type="SMART" id="SM00717">
    <property type="entry name" value="SANT"/>
    <property type="match status" value="1"/>
</dbReference>